<protein>
    <submittedName>
        <fullName evidence="1">Uncharacterized protein</fullName>
    </submittedName>
</protein>
<reference evidence="2" key="1">
    <citation type="journal article" date="2019" name="Int. J. Syst. Evol. Microbiol.">
        <title>The Global Catalogue of Microorganisms (GCM) 10K type strain sequencing project: providing services to taxonomists for standard genome sequencing and annotation.</title>
        <authorList>
            <consortium name="The Broad Institute Genomics Platform"/>
            <consortium name="The Broad Institute Genome Sequencing Center for Infectious Disease"/>
            <person name="Wu L."/>
            <person name="Ma J."/>
        </authorList>
    </citation>
    <scope>NUCLEOTIDE SEQUENCE [LARGE SCALE GENOMIC DNA]</scope>
    <source>
        <strain evidence="2">JCM 7356</strain>
    </source>
</reference>
<gene>
    <name evidence="1" type="ORF">GCM10010430_04880</name>
</gene>
<dbReference type="Proteomes" id="UP001500305">
    <property type="component" value="Unassembled WGS sequence"/>
</dbReference>
<organism evidence="1 2">
    <name type="scientific">Kitasatospora cystarginea</name>
    <dbReference type="NCBI Taxonomy" id="58350"/>
    <lineage>
        <taxon>Bacteria</taxon>
        <taxon>Bacillati</taxon>
        <taxon>Actinomycetota</taxon>
        <taxon>Actinomycetes</taxon>
        <taxon>Kitasatosporales</taxon>
        <taxon>Streptomycetaceae</taxon>
        <taxon>Kitasatospora</taxon>
    </lineage>
</organism>
<accession>A0ABP5QAC7</accession>
<keyword evidence="2" id="KW-1185">Reference proteome</keyword>
<dbReference type="RefSeq" id="WP_344634493.1">
    <property type="nucleotide sequence ID" value="NZ_BAAATR010000002.1"/>
</dbReference>
<name>A0ABP5QAC7_9ACTN</name>
<sequence length="50" mass="5416">MASRASPSRVCDLGLAEGVAEALEQLQRLLVQVKRLGKAAELVLDRPEMP</sequence>
<evidence type="ECO:0000313" key="1">
    <source>
        <dbReference type="EMBL" id="GAA2228286.1"/>
    </source>
</evidence>
<dbReference type="EMBL" id="BAAATR010000002">
    <property type="protein sequence ID" value="GAA2228286.1"/>
    <property type="molecule type" value="Genomic_DNA"/>
</dbReference>
<evidence type="ECO:0000313" key="2">
    <source>
        <dbReference type="Proteomes" id="UP001500305"/>
    </source>
</evidence>
<proteinExistence type="predicted"/>
<comment type="caution">
    <text evidence="1">The sequence shown here is derived from an EMBL/GenBank/DDBJ whole genome shotgun (WGS) entry which is preliminary data.</text>
</comment>